<keyword evidence="2" id="KW-1185">Reference proteome</keyword>
<gene>
    <name evidence="1" type="ORF">J2S17_005741</name>
</gene>
<sequence>VEKERQLIPSTEESVWEGRKTRLLIPSTEENV</sequence>
<name>A0ABU0AR78_9BACI</name>
<evidence type="ECO:0000313" key="2">
    <source>
        <dbReference type="Proteomes" id="UP001238088"/>
    </source>
</evidence>
<proteinExistence type="predicted"/>
<organism evidence="1 2">
    <name type="scientific">Cytobacillus purgationiresistens</name>
    <dbReference type="NCBI Taxonomy" id="863449"/>
    <lineage>
        <taxon>Bacteria</taxon>
        <taxon>Bacillati</taxon>
        <taxon>Bacillota</taxon>
        <taxon>Bacilli</taxon>
        <taxon>Bacillales</taxon>
        <taxon>Bacillaceae</taxon>
        <taxon>Cytobacillus</taxon>
    </lineage>
</organism>
<accession>A0ABU0AR78</accession>
<protein>
    <submittedName>
        <fullName evidence="1">Uncharacterized protein</fullName>
    </submittedName>
</protein>
<reference evidence="1 2" key="1">
    <citation type="submission" date="2023-07" db="EMBL/GenBank/DDBJ databases">
        <title>Genomic Encyclopedia of Type Strains, Phase IV (KMG-IV): sequencing the most valuable type-strain genomes for metagenomic binning, comparative biology and taxonomic classification.</title>
        <authorList>
            <person name="Goeker M."/>
        </authorList>
    </citation>
    <scope>NUCLEOTIDE SEQUENCE [LARGE SCALE GENOMIC DNA]</scope>
    <source>
        <strain evidence="1 2">DSM 23494</strain>
    </source>
</reference>
<comment type="caution">
    <text evidence="1">The sequence shown here is derived from an EMBL/GenBank/DDBJ whole genome shotgun (WGS) entry which is preliminary data.</text>
</comment>
<evidence type="ECO:0000313" key="1">
    <source>
        <dbReference type="EMBL" id="MDQ0273792.1"/>
    </source>
</evidence>
<dbReference type="Proteomes" id="UP001238088">
    <property type="component" value="Unassembled WGS sequence"/>
</dbReference>
<dbReference type="EMBL" id="JAUSUB010000050">
    <property type="protein sequence ID" value="MDQ0273792.1"/>
    <property type="molecule type" value="Genomic_DNA"/>
</dbReference>
<feature type="non-terminal residue" evidence="1">
    <location>
        <position position="1"/>
    </location>
</feature>